<organism evidence="3 4">
    <name type="scientific">Rhodopseudomonas palustris (strain DX-1)</name>
    <dbReference type="NCBI Taxonomy" id="652103"/>
    <lineage>
        <taxon>Bacteria</taxon>
        <taxon>Pseudomonadati</taxon>
        <taxon>Pseudomonadota</taxon>
        <taxon>Alphaproteobacteria</taxon>
        <taxon>Hyphomicrobiales</taxon>
        <taxon>Nitrobacteraceae</taxon>
        <taxon>Rhodopseudomonas</taxon>
    </lineage>
</organism>
<evidence type="ECO:0000313" key="3">
    <source>
        <dbReference type="EMBL" id="ADU46285.1"/>
    </source>
</evidence>
<reference evidence="3" key="1">
    <citation type="submission" date="2010-12" db="EMBL/GenBank/DDBJ databases">
        <title>Complete sequence of Rhodopseudomonas palustris DX-1.</title>
        <authorList>
            <consortium name="US DOE Joint Genome Institute"/>
            <person name="Lucas S."/>
            <person name="Copeland A."/>
            <person name="Lapidus A."/>
            <person name="Cheng J.-F."/>
            <person name="Goodwin L."/>
            <person name="Pitluck S."/>
            <person name="Misra M."/>
            <person name="Chertkov O."/>
            <person name="Detter J.C."/>
            <person name="Han C."/>
            <person name="Tapia R."/>
            <person name="Land M."/>
            <person name="Hauser L."/>
            <person name="Kyrpides N."/>
            <person name="Ivanova N."/>
            <person name="Ovchinnikova G."/>
            <person name="Logan B."/>
            <person name="Oda Y."/>
            <person name="Harwood C."/>
            <person name="Woyke T."/>
        </authorList>
    </citation>
    <scope>NUCLEOTIDE SEQUENCE [LARGE SCALE GENOMIC DNA]</scope>
    <source>
        <strain evidence="3">DX-1</strain>
    </source>
</reference>
<dbReference type="KEGG" id="rpx:Rpdx1_4738"/>
<dbReference type="HOGENOM" id="CLU_2370932_0_0_5"/>
<evidence type="ECO:0000313" key="4">
    <source>
        <dbReference type="Proteomes" id="UP000001402"/>
    </source>
</evidence>
<accession>E6VDX7</accession>
<dbReference type="Proteomes" id="UP000001402">
    <property type="component" value="Chromosome"/>
</dbReference>
<dbReference type="BioCyc" id="RPAL652103:RPDX1_RS23425-MONOMER"/>
<name>E6VDX7_RHOPX</name>
<evidence type="ECO:0000256" key="1">
    <source>
        <dbReference type="SAM" id="MobiDB-lite"/>
    </source>
</evidence>
<feature type="signal peptide" evidence="2">
    <location>
        <begin position="1"/>
        <end position="24"/>
    </location>
</feature>
<keyword evidence="2" id="KW-0732">Signal</keyword>
<protein>
    <submittedName>
        <fullName evidence="3">Uncharacterized protein</fullName>
    </submittedName>
</protein>
<gene>
    <name evidence="3" type="ordered locus">Rpdx1_4738</name>
</gene>
<dbReference type="OrthoDB" id="8141556at2"/>
<proteinExistence type="predicted"/>
<sequence length="98" mass="9449" precursor="true">MKSRLTRLTGVAAAALLATTMAAAAQSQTDSRGNAMGSKNVGNGAPHTGKMAPGTTTGMGGDRMNAPNTPAAPPAAQGEVGTRGNTNSNGAPAGSVGR</sequence>
<dbReference type="EMBL" id="CP002418">
    <property type="protein sequence ID" value="ADU46285.1"/>
    <property type="molecule type" value="Genomic_DNA"/>
</dbReference>
<feature type="chain" id="PRO_5003210633" evidence="2">
    <location>
        <begin position="25"/>
        <end position="98"/>
    </location>
</feature>
<feature type="region of interest" description="Disordered" evidence="1">
    <location>
        <begin position="22"/>
        <end position="98"/>
    </location>
</feature>
<evidence type="ECO:0000256" key="2">
    <source>
        <dbReference type="SAM" id="SignalP"/>
    </source>
</evidence>
<dbReference type="AlphaFoldDB" id="E6VDX7"/>